<dbReference type="Pfam" id="PF09339">
    <property type="entry name" value="HTH_IclR"/>
    <property type="match status" value="1"/>
</dbReference>
<protein>
    <submittedName>
        <fullName evidence="2">Helix-turn-helix domain-containing protein</fullName>
    </submittedName>
</protein>
<dbReference type="EMBL" id="CP154795">
    <property type="protein sequence ID" value="XAN07078.1"/>
    <property type="molecule type" value="Genomic_DNA"/>
</dbReference>
<reference evidence="2 3" key="1">
    <citation type="submission" date="2024-04" db="EMBL/GenBank/DDBJ databases">
        <title>Isolation of an actinomycete strain from pig manure.</title>
        <authorList>
            <person name="Gong T."/>
            <person name="Yu Z."/>
            <person name="An M."/>
            <person name="Wei C."/>
            <person name="Yang W."/>
            <person name="Liu L."/>
        </authorList>
    </citation>
    <scope>NUCLEOTIDE SEQUENCE [LARGE SCALE GENOMIC DNA]</scope>
    <source>
        <strain evidence="2 3">ZF39</strain>
    </source>
</reference>
<proteinExistence type="predicted"/>
<evidence type="ECO:0000313" key="2">
    <source>
        <dbReference type="EMBL" id="XAN07078.1"/>
    </source>
</evidence>
<dbReference type="InterPro" id="IPR036388">
    <property type="entry name" value="WH-like_DNA-bd_sf"/>
</dbReference>
<keyword evidence="3" id="KW-1185">Reference proteome</keyword>
<feature type="domain" description="HTH iclR-type" evidence="1">
    <location>
        <begin position="22"/>
        <end position="66"/>
    </location>
</feature>
<accession>A0ABZ3FM02</accession>
<evidence type="ECO:0000259" key="1">
    <source>
        <dbReference type="Pfam" id="PF09339"/>
    </source>
</evidence>
<dbReference type="SUPFAM" id="SSF46785">
    <property type="entry name" value="Winged helix' DNA-binding domain"/>
    <property type="match status" value="1"/>
</dbReference>
<gene>
    <name evidence="2" type="ORF">AADG42_07135</name>
</gene>
<evidence type="ECO:0000313" key="3">
    <source>
        <dbReference type="Proteomes" id="UP001442841"/>
    </source>
</evidence>
<dbReference type="InterPro" id="IPR005471">
    <property type="entry name" value="Tscrpt_reg_IclR_N"/>
</dbReference>
<organism evidence="2 3">
    <name type="scientific">Ammonicoccus fulvus</name>
    <dbReference type="NCBI Taxonomy" id="3138240"/>
    <lineage>
        <taxon>Bacteria</taxon>
        <taxon>Bacillati</taxon>
        <taxon>Actinomycetota</taxon>
        <taxon>Actinomycetes</taxon>
        <taxon>Propionibacteriales</taxon>
        <taxon>Propionibacteriaceae</taxon>
        <taxon>Ammonicoccus</taxon>
    </lineage>
</organism>
<name>A0ABZ3FM02_9ACTN</name>
<dbReference type="Proteomes" id="UP001442841">
    <property type="component" value="Chromosome"/>
</dbReference>
<dbReference type="InterPro" id="IPR036390">
    <property type="entry name" value="WH_DNA-bd_sf"/>
</dbReference>
<dbReference type="Gene3D" id="1.10.10.10">
    <property type="entry name" value="Winged helix-like DNA-binding domain superfamily/Winged helix DNA-binding domain"/>
    <property type="match status" value="1"/>
</dbReference>
<dbReference type="RefSeq" id="WP_425308532.1">
    <property type="nucleotide sequence ID" value="NZ_CP154795.1"/>
</dbReference>
<sequence length="207" mass="21918">MSNLGPRPVADPALRLSAARGAVLAFVVEAGRPVTVQEVALSSGQHVNTVREHLEALVEAGLATRQSKPPSGRGRPAIAYAAEAESSPLRGNKEYVALVDALVAHIKDTSPDVLADADAVGRRWAADTPQGETVQEMLTRMGFDPVLESTNTLLLRTCPVLAAAKRNPDVVCAMHLGMLRTVHGENVELEPFVPNGCLLHLSPANQA</sequence>